<proteinExistence type="predicted"/>
<accession>M5FXS4</accession>
<gene>
    <name evidence="1" type="ORF">DACRYDRAFT_57316</name>
</gene>
<keyword evidence="2" id="KW-1185">Reference proteome</keyword>
<dbReference type="RefSeq" id="XP_040625224.1">
    <property type="nucleotide sequence ID" value="XM_040775430.1"/>
</dbReference>
<evidence type="ECO:0000313" key="2">
    <source>
        <dbReference type="Proteomes" id="UP000030653"/>
    </source>
</evidence>
<dbReference type="Proteomes" id="UP000030653">
    <property type="component" value="Unassembled WGS sequence"/>
</dbReference>
<dbReference type="GeneID" id="63690492"/>
<dbReference type="EMBL" id="JH795873">
    <property type="protein sequence ID" value="EJT98326.1"/>
    <property type="molecule type" value="Genomic_DNA"/>
</dbReference>
<feature type="non-terminal residue" evidence="1">
    <location>
        <position position="1"/>
    </location>
</feature>
<evidence type="ECO:0000313" key="1">
    <source>
        <dbReference type="EMBL" id="EJT98326.1"/>
    </source>
</evidence>
<name>M5FXS4_DACPD</name>
<dbReference type="HOGENOM" id="CLU_002498_5_0_1"/>
<sequence length="161" mass="18526">IHWHMVCCINYTTYDVRHAQDTIHVGKGQCDIMLLSGEDSMDSHPYWYAQMVCIFHVNLTHQPTNICTPQWHDVLLVRWLAQEDTDSTGSQLFQPLDQVSWVSGDNEDAYGFVDPSSVIHSCHLVPCFHSSPDDVSASEVTLLKRKQADVHMDWKAYYVMR</sequence>
<protein>
    <submittedName>
        <fullName evidence="1">Uncharacterized protein</fullName>
    </submittedName>
</protein>
<reference evidence="1 2" key="1">
    <citation type="journal article" date="2012" name="Science">
        <title>The Paleozoic origin of enzymatic lignin decomposition reconstructed from 31 fungal genomes.</title>
        <authorList>
            <person name="Floudas D."/>
            <person name="Binder M."/>
            <person name="Riley R."/>
            <person name="Barry K."/>
            <person name="Blanchette R.A."/>
            <person name="Henrissat B."/>
            <person name="Martinez A.T."/>
            <person name="Otillar R."/>
            <person name="Spatafora J.W."/>
            <person name="Yadav J.S."/>
            <person name="Aerts A."/>
            <person name="Benoit I."/>
            <person name="Boyd A."/>
            <person name="Carlson A."/>
            <person name="Copeland A."/>
            <person name="Coutinho P.M."/>
            <person name="de Vries R.P."/>
            <person name="Ferreira P."/>
            <person name="Findley K."/>
            <person name="Foster B."/>
            <person name="Gaskell J."/>
            <person name="Glotzer D."/>
            <person name="Gorecki P."/>
            <person name="Heitman J."/>
            <person name="Hesse C."/>
            <person name="Hori C."/>
            <person name="Igarashi K."/>
            <person name="Jurgens J.A."/>
            <person name="Kallen N."/>
            <person name="Kersten P."/>
            <person name="Kohler A."/>
            <person name="Kuees U."/>
            <person name="Kumar T.K.A."/>
            <person name="Kuo A."/>
            <person name="LaButti K."/>
            <person name="Larrondo L.F."/>
            <person name="Lindquist E."/>
            <person name="Ling A."/>
            <person name="Lombard V."/>
            <person name="Lucas S."/>
            <person name="Lundell T."/>
            <person name="Martin R."/>
            <person name="McLaughlin D.J."/>
            <person name="Morgenstern I."/>
            <person name="Morin E."/>
            <person name="Murat C."/>
            <person name="Nagy L.G."/>
            <person name="Nolan M."/>
            <person name="Ohm R.A."/>
            <person name="Patyshakuliyeva A."/>
            <person name="Rokas A."/>
            <person name="Ruiz-Duenas F.J."/>
            <person name="Sabat G."/>
            <person name="Salamov A."/>
            <person name="Samejima M."/>
            <person name="Schmutz J."/>
            <person name="Slot J.C."/>
            <person name="St John F."/>
            <person name="Stenlid J."/>
            <person name="Sun H."/>
            <person name="Sun S."/>
            <person name="Syed K."/>
            <person name="Tsang A."/>
            <person name="Wiebenga A."/>
            <person name="Young D."/>
            <person name="Pisabarro A."/>
            <person name="Eastwood D.C."/>
            <person name="Martin F."/>
            <person name="Cullen D."/>
            <person name="Grigoriev I.V."/>
            <person name="Hibbett D.S."/>
        </authorList>
    </citation>
    <scope>NUCLEOTIDE SEQUENCE [LARGE SCALE GENOMIC DNA]</scope>
    <source>
        <strain evidence="1 2">DJM-731 SS1</strain>
    </source>
</reference>
<dbReference type="OrthoDB" id="2692094at2759"/>
<dbReference type="AlphaFoldDB" id="M5FXS4"/>
<dbReference type="STRING" id="1858805.M5FXS4"/>
<organism evidence="1 2">
    <name type="scientific">Dacryopinax primogenitus (strain DJM 731)</name>
    <name type="common">Brown rot fungus</name>
    <dbReference type="NCBI Taxonomy" id="1858805"/>
    <lineage>
        <taxon>Eukaryota</taxon>
        <taxon>Fungi</taxon>
        <taxon>Dikarya</taxon>
        <taxon>Basidiomycota</taxon>
        <taxon>Agaricomycotina</taxon>
        <taxon>Dacrymycetes</taxon>
        <taxon>Dacrymycetales</taxon>
        <taxon>Dacrymycetaceae</taxon>
        <taxon>Dacryopinax</taxon>
    </lineage>
</organism>
<dbReference type="OMA" id="THEDNQD"/>